<dbReference type="VEuPathDB" id="FungiDB:BLGHR1_13210"/>
<accession>A0A383URL6</accession>
<evidence type="ECO:0000313" key="2">
    <source>
        <dbReference type="Proteomes" id="UP000275772"/>
    </source>
</evidence>
<gene>
    <name evidence="1" type="ORF">BLGHR1_13210</name>
</gene>
<reference evidence="1 2" key="1">
    <citation type="submission" date="2017-11" db="EMBL/GenBank/DDBJ databases">
        <authorList>
            <person name="Kracher B."/>
        </authorList>
    </citation>
    <scope>NUCLEOTIDE SEQUENCE [LARGE SCALE GENOMIC DNA]</scope>
    <source>
        <strain evidence="1 2">RACE1</strain>
    </source>
</reference>
<dbReference type="EMBL" id="UNSH01000042">
    <property type="protein sequence ID" value="SZF02429.1"/>
    <property type="molecule type" value="Genomic_DNA"/>
</dbReference>
<sequence length="525" mass="59351">MTSPSTKVVPSSVVTTLSEPIPVPENPIDVDLEQPPRKITSYFSQSQLALALVIQKSKPNHYTTAEYCQFLRQHIKEGKPTPCKELRYVDSVDFWKDQYNKIYTQNKKLEDKIQFFESFQDLSPDGGKNDHESLSMNDYVRRILNGTNPKACPNLRRSKKRPAVLRESVILGVQRGRDTFDNDLTLKLCILRIRRQRNLLGQIILNMETLDHINLLARQITKILDIIDNILIDCCHSCQFIKMDAENPQILTLFQHIMNQTAQSILGCFDGLNKICSTLISNSNTREITYRVVTFFSNSLSLLHEIGHIQAKNEIVQSRSIRGKRVRLMNSEYVVNKDLASCLTYILKNIDWKPNNPYHSDLLEGILFSILEHTGRLVSEAVFSEHVAASNYQGNMTKDTLLFNEDFVKFEAIYIVQILQAALGGSKNKLLIAEVLAAGSSLNNDQCASQPSNPSDNLLLKTKMLLQGTLVKSAVGSNDLEGLRVPVPPIENSQARCSEELPVNGYGSEWLLETVWKLVGWDLVT</sequence>
<proteinExistence type="predicted"/>
<dbReference type="Proteomes" id="UP000275772">
    <property type="component" value="Unassembled WGS sequence"/>
</dbReference>
<name>A0A383URL6_BLUHO</name>
<dbReference type="AlphaFoldDB" id="A0A383URL6"/>
<protein>
    <submittedName>
        <fullName evidence="1">Uncharacterized protein</fullName>
    </submittedName>
</protein>
<evidence type="ECO:0000313" key="1">
    <source>
        <dbReference type="EMBL" id="SZF02429.1"/>
    </source>
</evidence>
<organism evidence="1 2">
    <name type="scientific">Blumeria hordei</name>
    <name type="common">Barley powdery mildew</name>
    <name type="synonym">Blumeria graminis f. sp. hordei</name>
    <dbReference type="NCBI Taxonomy" id="2867405"/>
    <lineage>
        <taxon>Eukaryota</taxon>
        <taxon>Fungi</taxon>
        <taxon>Dikarya</taxon>
        <taxon>Ascomycota</taxon>
        <taxon>Pezizomycotina</taxon>
        <taxon>Leotiomycetes</taxon>
        <taxon>Erysiphales</taxon>
        <taxon>Erysiphaceae</taxon>
        <taxon>Blumeria</taxon>
    </lineage>
</organism>